<comment type="function">
    <text evidence="4">The pyruvate dehydrogenase complex catalyzes the overall conversion of pyruvate to acetyl-CoA and CO(2). It contains multiple copies of three enzymatic components: pyruvate dehydrogenase (E1), dihydrolipoamide acetyltransferase (E2) and lipoamide dehydrogenase (E3).</text>
</comment>
<organism evidence="7 8">
    <name type="scientific">Deinococcus aquaticus</name>
    <dbReference type="NCBI Taxonomy" id="328692"/>
    <lineage>
        <taxon>Bacteria</taxon>
        <taxon>Thermotogati</taxon>
        <taxon>Deinococcota</taxon>
        <taxon>Deinococci</taxon>
        <taxon>Deinococcales</taxon>
        <taxon>Deinococcaceae</taxon>
        <taxon>Deinococcus</taxon>
    </lineage>
</organism>
<evidence type="ECO:0000313" key="8">
    <source>
        <dbReference type="Proteomes" id="UP001217044"/>
    </source>
</evidence>
<evidence type="ECO:0000256" key="2">
    <source>
        <dbReference type="ARBA" id="ARBA00023002"/>
    </source>
</evidence>
<gene>
    <name evidence="7" type="primary">pdhA</name>
    <name evidence="7" type="ORF">M8445_01270</name>
</gene>
<dbReference type="InterPro" id="IPR017596">
    <property type="entry name" value="PdhA/BkdA"/>
</dbReference>
<dbReference type="PANTHER" id="PTHR43380:SF1">
    <property type="entry name" value="2-OXOISOVALERATE DEHYDROGENASE SUBUNIT ALPHA, MITOCHONDRIAL"/>
    <property type="match status" value="1"/>
</dbReference>
<protein>
    <recommendedName>
        <fullName evidence="4">Pyruvate dehydrogenase E1 component subunit alpha</fullName>
        <ecNumber evidence="4">1.2.4.1</ecNumber>
    </recommendedName>
</protein>
<dbReference type="Pfam" id="PF00676">
    <property type="entry name" value="E1_dh"/>
    <property type="match status" value="1"/>
</dbReference>
<feature type="domain" description="Dehydrogenase E1 component" evidence="6">
    <location>
        <begin position="74"/>
        <end position="362"/>
    </location>
</feature>
<dbReference type="InterPro" id="IPR001017">
    <property type="entry name" value="DH_E1"/>
</dbReference>
<dbReference type="InterPro" id="IPR050771">
    <property type="entry name" value="Alpha-ketoacid_DH_E1_comp"/>
</dbReference>
<dbReference type="SUPFAM" id="SSF52518">
    <property type="entry name" value="Thiamin diphosphate-binding fold (THDP-binding)"/>
    <property type="match status" value="1"/>
</dbReference>
<sequence length="402" mass="43857">MSPDTTPQDPRPESSHRPESSPRPESSEVAYAAAEAAYDAGQQSGTMLQVIAPDGAVIRPDLLPDPATRLHLYRQMRRARHFDERGWVLYRQGRLGVFPPFGGMEASQVGTAAALTKDDWLFPTYRDTGAALTLGLPIARTLAYWRTSPHGWHMPADLKVLPFYIPIATQYPQAVGAALAEQRRGTRNVAMAFIGDGGSSEGDFHEALNFAGALNAPCVFILQNNGWAISVPTRHQTRATDLSRRADGYGIPGVRVDGNDALATYHVTREAVERARSGGGPTLIETVTYRIKPHTVADDPTRYRTDADNAGWDAKDPVTRLRVHLLAEGLMTEASEADLLADIAAEFEAALAEADSYPEPTPAEILDHVFAEPTPQLKKQREEILAEHVAQTQAAQGHKEQA</sequence>
<dbReference type="EMBL" id="CP115165">
    <property type="protein sequence ID" value="WDA58878.1"/>
    <property type="molecule type" value="Genomic_DNA"/>
</dbReference>
<dbReference type="EC" id="1.2.4.1" evidence="4"/>
<evidence type="ECO:0000256" key="4">
    <source>
        <dbReference type="RuleBase" id="RU366007"/>
    </source>
</evidence>
<evidence type="ECO:0000259" key="6">
    <source>
        <dbReference type="Pfam" id="PF00676"/>
    </source>
</evidence>
<dbReference type="CDD" id="cd02000">
    <property type="entry name" value="TPP_E1_PDC_ADC_BCADC"/>
    <property type="match status" value="1"/>
</dbReference>
<keyword evidence="3 4" id="KW-0786">Thiamine pyrophosphate</keyword>
<keyword evidence="8" id="KW-1185">Reference proteome</keyword>
<dbReference type="Proteomes" id="UP001217044">
    <property type="component" value="Chromosome"/>
</dbReference>
<dbReference type="Gene3D" id="3.40.50.970">
    <property type="match status" value="1"/>
</dbReference>
<dbReference type="InterPro" id="IPR029061">
    <property type="entry name" value="THDP-binding"/>
</dbReference>
<evidence type="ECO:0000256" key="5">
    <source>
        <dbReference type="SAM" id="MobiDB-lite"/>
    </source>
</evidence>
<accession>A0ABY7V141</accession>
<dbReference type="NCBIfam" id="TIGR03181">
    <property type="entry name" value="PDH_E1_alph_x"/>
    <property type="match status" value="1"/>
</dbReference>
<evidence type="ECO:0000256" key="3">
    <source>
        <dbReference type="ARBA" id="ARBA00023052"/>
    </source>
</evidence>
<keyword evidence="2 4" id="KW-0560">Oxidoreductase</keyword>
<name>A0ABY7V141_9DEIO</name>
<feature type="compositionally biased region" description="Basic and acidic residues" evidence="5">
    <location>
        <begin position="10"/>
        <end position="26"/>
    </location>
</feature>
<evidence type="ECO:0000256" key="1">
    <source>
        <dbReference type="ARBA" id="ARBA00001964"/>
    </source>
</evidence>
<keyword evidence="4 7" id="KW-0670">Pyruvate</keyword>
<reference evidence="7 8" key="1">
    <citation type="submission" date="2022-12" db="EMBL/GenBank/DDBJ databases">
        <title>Genome Sequence of Deinococcus aquaticus Type Strain PB314.</title>
        <authorList>
            <person name="Albert C."/>
            <person name="Hill J."/>
            <person name="Boren L."/>
            <person name="Scholz-Ng S."/>
            <person name="Fatema N."/>
            <person name="Grosso R."/>
            <person name="Soboslay E."/>
            <person name="Tuohy J."/>
        </authorList>
    </citation>
    <scope>NUCLEOTIDE SEQUENCE [LARGE SCALE GENOMIC DNA]</scope>
    <source>
        <strain evidence="7 8">PB-314</strain>
    </source>
</reference>
<evidence type="ECO:0000313" key="7">
    <source>
        <dbReference type="EMBL" id="WDA58878.1"/>
    </source>
</evidence>
<comment type="cofactor">
    <cofactor evidence="1 4">
        <name>thiamine diphosphate</name>
        <dbReference type="ChEBI" id="CHEBI:58937"/>
    </cofactor>
</comment>
<comment type="catalytic activity">
    <reaction evidence="4">
        <text>N(6)-[(R)-lipoyl]-L-lysyl-[protein] + pyruvate + H(+) = N(6)-[(R)-S(8)-acetyldihydrolipoyl]-L-lysyl-[protein] + CO2</text>
        <dbReference type="Rhea" id="RHEA:19189"/>
        <dbReference type="Rhea" id="RHEA-COMP:10474"/>
        <dbReference type="Rhea" id="RHEA-COMP:10478"/>
        <dbReference type="ChEBI" id="CHEBI:15361"/>
        <dbReference type="ChEBI" id="CHEBI:15378"/>
        <dbReference type="ChEBI" id="CHEBI:16526"/>
        <dbReference type="ChEBI" id="CHEBI:83099"/>
        <dbReference type="ChEBI" id="CHEBI:83111"/>
        <dbReference type="EC" id="1.2.4.1"/>
    </reaction>
</comment>
<proteinExistence type="predicted"/>
<feature type="region of interest" description="Disordered" evidence="5">
    <location>
        <begin position="1"/>
        <end position="29"/>
    </location>
</feature>
<dbReference type="PANTHER" id="PTHR43380">
    <property type="entry name" value="2-OXOISOVALERATE DEHYDROGENASE SUBUNIT ALPHA, MITOCHONDRIAL"/>
    <property type="match status" value="1"/>
</dbReference>
<comment type="subunit">
    <text evidence="4">Heterodimer of an alpha and a beta chain.</text>
</comment>